<protein>
    <submittedName>
        <fullName evidence="2">Uncharacterized protein</fullName>
    </submittedName>
</protein>
<gene>
    <name evidence="2" type="ORF">ARMOST_10386</name>
</gene>
<evidence type="ECO:0000256" key="1">
    <source>
        <dbReference type="SAM" id="MobiDB-lite"/>
    </source>
</evidence>
<organism evidence="2 3">
    <name type="scientific">Armillaria ostoyae</name>
    <name type="common">Armillaria root rot fungus</name>
    <dbReference type="NCBI Taxonomy" id="47428"/>
    <lineage>
        <taxon>Eukaryota</taxon>
        <taxon>Fungi</taxon>
        <taxon>Dikarya</taxon>
        <taxon>Basidiomycota</taxon>
        <taxon>Agaricomycotina</taxon>
        <taxon>Agaricomycetes</taxon>
        <taxon>Agaricomycetidae</taxon>
        <taxon>Agaricales</taxon>
        <taxon>Marasmiineae</taxon>
        <taxon>Physalacriaceae</taxon>
        <taxon>Armillaria</taxon>
    </lineage>
</organism>
<proteinExistence type="predicted"/>
<reference evidence="3" key="1">
    <citation type="journal article" date="2017" name="Nat. Ecol. Evol.">
        <title>Genome expansion and lineage-specific genetic innovations in the forest pathogenic fungi Armillaria.</title>
        <authorList>
            <person name="Sipos G."/>
            <person name="Prasanna A.N."/>
            <person name="Walter M.C."/>
            <person name="O'Connor E."/>
            <person name="Balint B."/>
            <person name="Krizsan K."/>
            <person name="Kiss B."/>
            <person name="Hess J."/>
            <person name="Varga T."/>
            <person name="Slot J."/>
            <person name="Riley R."/>
            <person name="Boka B."/>
            <person name="Rigling D."/>
            <person name="Barry K."/>
            <person name="Lee J."/>
            <person name="Mihaltcheva S."/>
            <person name="LaButti K."/>
            <person name="Lipzen A."/>
            <person name="Waldron R."/>
            <person name="Moloney N.M."/>
            <person name="Sperisen C."/>
            <person name="Kredics L."/>
            <person name="Vagvoelgyi C."/>
            <person name="Patrignani A."/>
            <person name="Fitzpatrick D."/>
            <person name="Nagy I."/>
            <person name="Doyle S."/>
            <person name="Anderson J.B."/>
            <person name="Grigoriev I.V."/>
            <person name="Gueldener U."/>
            <person name="Muensterkoetter M."/>
            <person name="Nagy L.G."/>
        </authorList>
    </citation>
    <scope>NUCLEOTIDE SEQUENCE [LARGE SCALE GENOMIC DNA]</scope>
    <source>
        <strain evidence="3">C18/9</strain>
    </source>
</reference>
<evidence type="ECO:0000313" key="2">
    <source>
        <dbReference type="EMBL" id="SJL07043.1"/>
    </source>
</evidence>
<accession>A0A284RE50</accession>
<dbReference type="AlphaFoldDB" id="A0A284RE50"/>
<name>A0A284RE50_ARMOS</name>
<feature type="region of interest" description="Disordered" evidence="1">
    <location>
        <begin position="31"/>
        <end position="132"/>
    </location>
</feature>
<feature type="compositionally biased region" description="Basic and acidic residues" evidence="1">
    <location>
        <begin position="44"/>
        <end position="59"/>
    </location>
</feature>
<evidence type="ECO:0000313" key="3">
    <source>
        <dbReference type="Proteomes" id="UP000219338"/>
    </source>
</evidence>
<dbReference type="EMBL" id="FUEG01000007">
    <property type="protein sequence ID" value="SJL07043.1"/>
    <property type="molecule type" value="Genomic_DNA"/>
</dbReference>
<keyword evidence="3" id="KW-1185">Reference proteome</keyword>
<dbReference type="Proteomes" id="UP000219338">
    <property type="component" value="Unassembled WGS sequence"/>
</dbReference>
<sequence>MGYYLTVANQPPLPQCGRDATIEARIFANHNRTEQATSAGDPVEGARPRTEAEQRELTHPRRIQGYHKPQYGIYPMGGANDTPNQQEGGSNDIPINPPVQPPIDVQPTPAKCLQQAKDPPMAATFKASNSIS</sequence>